<evidence type="ECO:0000313" key="3">
    <source>
        <dbReference type="Proteomes" id="UP000829194"/>
    </source>
</evidence>
<feature type="transmembrane region" description="Helical" evidence="1">
    <location>
        <begin position="163"/>
        <end position="184"/>
    </location>
</feature>
<sequence>MPTAVSENRSPVFVPMAVAWLALILSAAFVLIGTITTPADARATASAAAQIVQWLCSIGLLFGFVLALGCALVDRRGTPRRAWFAVLAALVLIFGLGVAWSMGQNQALAALLKDRSRHELLIWVSALGAIKVIVINAVALPIAWRLGGRGDTPVSWSSGQRRVIGALVAASLCAGLLLLVQNVAAAFTSLGQGERGAGMSVVALAVGAVHGLFALALPMRRGAGAVPALLSSLLTPVLIVAASLPVVTAGESWDLPARITAVLLILLFAPMLSWLLVRWLHGRA</sequence>
<dbReference type="Proteomes" id="UP000829194">
    <property type="component" value="Chromosome"/>
</dbReference>
<dbReference type="EMBL" id="CP093547">
    <property type="protein sequence ID" value="UNP29691.1"/>
    <property type="molecule type" value="Genomic_DNA"/>
</dbReference>
<feature type="transmembrane region" description="Helical" evidence="1">
    <location>
        <begin position="259"/>
        <end position="280"/>
    </location>
</feature>
<evidence type="ECO:0000313" key="2">
    <source>
        <dbReference type="EMBL" id="UNP29691.1"/>
    </source>
</evidence>
<feature type="transmembrane region" description="Helical" evidence="1">
    <location>
        <begin position="52"/>
        <end position="73"/>
    </location>
</feature>
<reference evidence="2 3" key="1">
    <citation type="submission" date="2022-03" db="EMBL/GenBank/DDBJ databases">
        <title>Complete genome sequence of Lysobacter capsici VKM B-2533 and Lysobacter gummosus 10.1.1, promising sources of lytic agents.</title>
        <authorList>
            <person name="Tarlachkov S.V."/>
            <person name="Kudryakova I.V."/>
            <person name="Afoshin A.S."/>
            <person name="Leontyevskaya E.A."/>
            <person name="Leontyevskaya N.V."/>
        </authorList>
    </citation>
    <scope>NUCLEOTIDE SEQUENCE [LARGE SCALE GENOMIC DNA]</scope>
    <source>
        <strain evidence="2 3">10.1.1</strain>
    </source>
</reference>
<evidence type="ECO:0008006" key="4">
    <source>
        <dbReference type="Google" id="ProtNLM"/>
    </source>
</evidence>
<keyword evidence="1" id="KW-0472">Membrane</keyword>
<keyword evidence="1" id="KW-0812">Transmembrane</keyword>
<protein>
    <recommendedName>
        <fullName evidence="4">FecCD transport family protein</fullName>
    </recommendedName>
</protein>
<organism evidence="2 3">
    <name type="scientific">Lysobacter gummosus</name>
    <dbReference type="NCBI Taxonomy" id="262324"/>
    <lineage>
        <taxon>Bacteria</taxon>
        <taxon>Pseudomonadati</taxon>
        <taxon>Pseudomonadota</taxon>
        <taxon>Gammaproteobacteria</taxon>
        <taxon>Lysobacterales</taxon>
        <taxon>Lysobacteraceae</taxon>
        <taxon>Lysobacter</taxon>
    </lineage>
</organism>
<feature type="transmembrane region" description="Helical" evidence="1">
    <location>
        <begin position="12"/>
        <end position="32"/>
    </location>
</feature>
<proteinExistence type="predicted"/>
<keyword evidence="1" id="KW-1133">Transmembrane helix</keyword>
<gene>
    <name evidence="2" type="ORF">MOV92_25105</name>
</gene>
<feature type="transmembrane region" description="Helical" evidence="1">
    <location>
        <begin position="229"/>
        <end position="247"/>
    </location>
</feature>
<feature type="transmembrane region" description="Helical" evidence="1">
    <location>
        <begin position="120"/>
        <end position="142"/>
    </location>
</feature>
<feature type="transmembrane region" description="Helical" evidence="1">
    <location>
        <begin position="196"/>
        <end position="217"/>
    </location>
</feature>
<feature type="transmembrane region" description="Helical" evidence="1">
    <location>
        <begin position="82"/>
        <end position="100"/>
    </location>
</feature>
<dbReference type="RefSeq" id="WP_057945140.1">
    <property type="nucleotide sequence ID" value="NZ_CP011131.1"/>
</dbReference>
<evidence type="ECO:0000256" key="1">
    <source>
        <dbReference type="SAM" id="Phobius"/>
    </source>
</evidence>
<keyword evidence="3" id="KW-1185">Reference proteome</keyword>
<accession>A0ABY3XEI0</accession>
<name>A0ABY3XEI0_9GAMM</name>